<dbReference type="EMBL" id="LIIN01000105">
    <property type="protein sequence ID" value="KZX20368.1"/>
    <property type="molecule type" value="Genomic_DNA"/>
</dbReference>
<keyword evidence="3" id="KW-0418">Kinase</keyword>
<evidence type="ECO:0000259" key="2">
    <source>
        <dbReference type="Pfam" id="PF13581"/>
    </source>
</evidence>
<dbReference type="KEGG" id="rte:GSU10_13865"/>
<accession>A0A162GNF2</accession>
<dbReference type="AlphaFoldDB" id="A0A162GNF2"/>
<dbReference type="InterPro" id="IPR050267">
    <property type="entry name" value="Anti-sigma-factor_SerPK"/>
</dbReference>
<dbReference type="InterPro" id="IPR003594">
    <property type="entry name" value="HATPase_dom"/>
</dbReference>
<evidence type="ECO:0000313" key="3">
    <source>
        <dbReference type="EMBL" id="KZX20368.1"/>
    </source>
</evidence>
<dbReference type="Gene3D" id="3.30.565.10">
    <property type="entry name" value="Histidine kinase-like ATPase, C-terminal domain"/>
    <property type="match status" value="1"/>
</dbReference>
<dbReference type="GO" id="GO:0004674">
    <property type="term" value="F:protein serine/threonine kinase activity"/>
    <property type="evidence" value="ECO:0007669"/>
    <property type="project" value="UniProtKB-KW"/>
</dbReference>
<dbReference type="Proteomes" id="UP000465031">
    <property type="component" value="Chromosome"/>
</dbReference>
<dbReference type="SUPFAM" id="SSF55874">
    <property type="entry name" value="ATPase domain of HSP90 chaperone/DNA topoisomerase II/histidine kinase"/>
    <property type="match status" value="1"/>
</dbReference>
<dbReference type="PANTHER" id="PTHR35526">
    <property type="entry name" value="ANTI-SIGMA-F FACTOR RSBW-RELATED"/>
    <property type="match status" value="1"/>
</dbReference>
<dbReference type="CDD" id="cd16936">
    <property type="entry name" value="HATPase_RsbW-like"/>
    <property type="match status" value="1"/>
</dbReference>
<dbReference type="Proteomes" id="UP000076717">
    <property type="component" value="Unassembled WGS sequence"/>
</dbReference>
<keyword evidence="5" id="KW-1185">Reference proteome</keyword>
<protein>
    <submittedName>
        <fullName evidence="3">Serine-protein kinase RsbW</fullName>
    </submittedName>
</protein>
<gene>
    <name evidence="3" type="ORF">ACH61_02516</name>
    <name evidence="4" type="ORF">GSU10_13865</name>
</gene>
<dbReference type="PANTHER" id="PTHR35526:SF3">
    <property type="entry name" value="ANTI-SIGMA-F FACTOR RSBW"/>
    <property type="match status" value="1"/>
</dbReference>
<reference evidence="4" key="3">
    <citation type="submission" date="2019-12" db="EMBL/GenBank/DDBJ databases">
        <title>Complete and Draft Genome Sequences of New Strains and Members of Some Known Species of the Genus Rathayibacter isolated from Plants.</title>
        <authorList>
            <person name="Tarlachkov S.V."/>
            <person name="Starodumova I.P."/>
            <person name="Dorofeeva L.V."/>
            <person name="Prisyazhnaya N.V."/>
            <person name="Leyn S.A."/>
            <person name="Zlamal J.E."/>
            <person name="Elane M.L."/>
            <person name="Osterman A.L."/>
            <person name="Nadler S.A."/>
            <person name="Subbotin S.A."/>
            <person name="Evtushenko L.I."/>
        </authorList>
    </citation>
    <scope>NUCLEOTIDE SEQUENCE</scope>
    <source>
        <strain evidence="4">VKM Ac-2761</strain>
    </source>
</reference>
<dbReference type="OrthoDB" id="3185978at2"/>
<sequence length="141" mass="15206">MNVLVRSRLQLEPRVLAVRSVGDWLREAAQRLDPAVAASLLARAELAVHEACINVIDHAGLPSGAVIDLDLVLEDDRLTVRVTDAGADFDLARVPLPALGALQERGFGVKIIRSLVDGLSHRRTAAGNELTLTFDLGRDRA</sequence>
<keyword evidence="1" id="KW-0723">Serine/threonine-protein kinase</keyword>
<name>A0A162GNF2_9MICO</name>
<proteinExistence type="predicted"/>
<evidence type="ECO:0000313" key="5">
    <source>
        <dbReference type="Proteomes" id="UP000076717"/>
    </source>
</evidence>
<reference evidence="6" key="2">
    <citation type="submission" date="2019-12" db="EMBL/GenBank/DDBJ databases">
        <title>Complete and draft genome sequences of new strains and members of some known species of the genus Rathayibacter isolated from plants.</title>
        <authorList>
            <person name="Tarlachkov S.V."/>
            <person name="Starodumova I.P."/>
            <person name="Dorofeeva L.V."/>
            <person name="Prisyazhnaya N.V."/>
            <person name="Leyn S."/>
            <person name="Zlamal J."/>
            <person name="Elan M."/>
            <person name="Osterman A.L."/>
            <person name="Nadler S."/>
            <person name="Subbotin S.A."/>
            <person name="Evtushenko L.I."/>
        </authorList>
    </citation>
    <scope>NUCLEOTIDE SEQUENCE [LARGE SCALE GENOMIC DNA]</scope>
    <source>
        <strain evidence="6">VKM Ac-2761</strain>
    </source>
</reference>
<dbReference type="EMBL" id="CP047186">
    <property type="protein sequence ID" value="QHC56606.1"/>
    <property type="molecule type" value="Genomic_DNA"/>
</dbReference>
<reference evidence="3 5" key="1">
    <citation type="submission" date="2015-08" db="EMBL/GenBank/DDBJ databases">
        <title>Draft Genome Sequence of Rathayibacter sp. Strain VKM Ac-2596 Isolated from Leaf Gall Induced by Plant-Parasitic Nematodes.</title>
        <authorList>
            <person name="Vasilenko O.V."/>
            <person name="Starodumova I.P."/>
            <person name="Tarlachkov S.V."/>
            <person name="Dorofeeva L.V."/>
            <person name="Evtushenko L.I."/>
        </authorList>
    </citation>
    <scope>NUCLEOTIDE SEQUENCE [LARGE SCALE GENOMIC DNA]</scope>
    <source>
        <strain evidence="3 5">VKM Ac-2596</strain>
    </source>
</reference>
<dbReference type="RefSeq" id="WP_068212296.1">
    <property type="nucleotide sequence ID" value="NZ_CP047186.1"/>
</dbReference>
<evidence type="ECO:0000313" key="6">
    <source>
        <dbReference type="Proteomes" id="UP000465031"/>
    </source>
</evidence>
<organism evidence="3 5">
    <name type="scientific">Rathayibacter tanaceti</name>
    <dbReference type="NCBI Taxonomy" id="1671680"/>
    <lineage>
        <taxon>Bacteria</taxon>
        <taxon>Bacillati</taxon>
        <taxon>Actinomycetota</taxon>
        <taxon>Actinomycetes</taxon>
        <taxon>Micrococcales</taxon>
        <taxon>Microbacteriaceae</taxon>
        <taxon>Rathayibacter</taxon>
    </lineage>
</organism>
<feature type="domain" description="Histidine kinase/HSP90-like ATPase" evidence="2">
    <location>
        <begin position="17"/>
        <end position="134"/>
    </location>
</feature>
<dbReference type="Pfam" id="PF13581">
    <property type="entry name" value="HATPase_c_2"/>
    <property type="match status" value="1"/>
</dbReference>
<evidence type="ECO:0000256" key="1">
    <source>
        <dbReference type="ARBA" id="ARBA00022527"/>
    </source>
</evidence>
<keyword evidence="3" id="KW-0808">Transferase</keyword>
<dbReference type="InterPro" id="IPR036890">
    <property type="entry name" value="HATPase_C_sf"/>
</dbReference>
<evidence type="ECO:0000313" key="4">
    <source>
        <dbReference type="EMBL" id="QHC56606.1"/>
    </source>
</evidence>